<reference evidence="3 4" key="1">
    <citation type="submission" date="2020-11" db="EMBL/GenBank/DDBJ databases">
        <title>Carbohydrate-dependent, anaerobic sulfur respiration: A novel catabolism in halophilic archaea.</title>
        <authorList>
            <person name="Sorokin D.Y."/>
            <person name="Messina E."/>
            <person name="Smedile F."/>
            <person name="La Cono V."/>
            <person name="Hallsworth J.E."/>
            <person name="Yakimov M.M."/>
        </authorList>
    </citation>
    <scope>NUCLEOTIDE SEQUENCE [LARGE SCALE GENOMIC DNA]</scope>
    <source>
        <strain evidence="3 4">HSR12-2</strain>
    </source>
</reference>
<sequence>MDIANIVSDDYVQFPPDSPVSKLVGTFDDPAVKGVVVRDDRFRGIVTRRQLATSHRQPGPTRSAGTSLRAPAGHTAGSARERVNWPGSWTSRSGTS</sequence>
<proteinExistence type="predicted"/>
<dbReference type="EMBL" id="CP064788">
    <property type="protein sequence ID" value="QSG08726.1"/>
    <property type="molecule type" value="Genomic_DNA"/>
</dbReference>
<accession>A0A897NEB7</accession>
<organism evidence="3 4">
    <name type="scientific">Halapricum desulfuricans</name>
    <dbReference type="NCBI Taxonomy" id="2841257"/>
    <lineage>
        <taxon>Archaea</taxon>
        <taxon>Methanobacteriati</taxon>
        <taxon>Methanobacteriota</taxon>
        <taxon>Stenosarchaea group</taxon>
        <taxon>Halobacteria</taxon>
        <taxon>Halobacteriales</taxon>
        <taxon>Haloarculaceae</taxon>
        <taxon>Halapricum</taxon>
    </lineage>
</organism>
<keyword evidence="4" id="KW-1185">Reference proteome</keyword>
<protein>
    <submittedName>
        <fullName evidence="3">Protein containing two CBS domains (Some fused to C-terminal double-stranded RNA-binding domain of RaiA family)</fullName>
    </submittedName>
</protein>
<dbReference type="Proteomes" id="UP000662973">
    <property type="component" value="Chromosome"/>
</dbReference>
<feature type="region of interest" description="Disordered" evidence="1">
    <location>
        <begin position="51"/>
        <end position="96"/>
    </location>
</feature>
<gene>
    <name evidence="3" type="ORF">HSR122_1329</name>
</gene>
<name>A0A897NEB7_9EURY</name>
<evidence type="ECO:0000256" key="1">
    <source>
        <dbReference type="SAM" id="MobiDB-lite"/>
    </source>
</evidence>
<dbReference type="AlphaFoldDB" id="A0A897NEB7"/>
<evidence type="ECO:0000313" key="3">
    <source>
        <dbReference type="EMBL" id="QSG08726.1"/>
    </source>
</evidence>
<dbReference type="KEGG" id="hds:HSR122_1329"/>
<dbReference type="InterPro" id="IPR046342">
    <property type="entry name" value="CBS_dom_sf"/>
</dbReference>
<feature type="domain" description="CBS" evidence="2">
    <location>
        <begin position="4"/>
        <end position="52"/>
    </location>
</feature>
<dbReference type="Pfam" id="PF00571">
    <property type="entry name" value="CBS"/>
    <property type="match status" value="1"/>
</dbReference>
<feature type="compositionally biased region" description="Polar residues" evidence="1">
    <location>
        <begin position="87"/>
        <end position="96"/>
    </location>
</feature>
<dbReference type="SUPFAM" id="SSF54631">
    <property type="entry name" value="CBS-domain pair"/>
    <property type="match status" value="1"/>
</dbReference>
<evidence type="ECO:0000313" key="4">
    <source>
        <dbReference type="Proteomes" id="UP000662973"/>
    </source>
</evidence>
<evidence type="ECO:0000259" key="2">
    <source>
        <dbReference type="Pfam" id="PF00571"/>
    </source>
</evidence>
<dbReference type="InterPro" id="IPR000644">
    <property type="entry name" value="CBS_dom"/>
</dbReference>